<proteinExistence type="predicted"/>
<dbReference type="EMBL" id="JNCF01000102">
    <property type="protein sequence ID" value="KGP62169.1"/>
    <property type="molecule type" value="Genomic_DNA"/>
</dbReference>
<dbReference type="Proteomes" id="UP000054422">
    <property type="component" value="Unassembled WGS sequence"/>
</dbReference>
<reference evidence="1 2" key="1">
    <citation type="submission" date="2014-05" db="EMBL/GenBank/DDBJ databases">
        <authorList>
            <person name="Rizzardi K."/>
            <person name="Winiecka-Krusnell J."/>
            <person name="Ramliden M."/>
            <person name="Alm E."/>
            <person name="Andersson S."/>
            <person name="Byfors S."/>
        </authorList>
    </citation>
    <scope>NUCLEOTIDE SEQUENCE [LARGE SCALE GENOMIC DNA]</scope>
    <source>
        <strain evidence="1 2">LEGN</strain>
    </source>
</reference>
<dbReference type="STRING" id="1498499.EP47_14220"/>
<organism evidence="1 2">
    <name type="scientific">Legionella norrlandica</name>
    <dbReference type="NCBI Taxonomy" id="1498499"/>
    <lineage>
        <taxon>Bacteria</taxon>
        <taxon>Pseudomonadati</taxon>
        <taxon>Pseudomonadota</taxon>
        <taxon>Gammaproteobacteria</taxon>
        <taxon>Legionellales</taxon>
        <taxon>Legionellaceae</taxon>
        <taxon>Legionella</taxon>
    </lineage>
</organism>
<gene>
    <name evidence="1" type="ORF">EP47_14220</name>
</gene>
<accession>A0A0A2SRT5</accession>
<keyword evidence="2" id="KW-1185">Reference proteome</keyword>
<evidence type="ECO:0000313" key="2">
    <source>
        <dbReference type="Proteomes" id="UP000054422"/>
    </source>
</evidence>
<evidence type="ECO:0000313" key="1">
    <source>
        <dbReference type="EMBL" id="KGP62169.1"/>
    </source>
</evidence>
<protein>
    <submittedName>
        <fullName evidence="1">Uncharacterized protein</fullName>
    </submittedName>
</protein>
<sequence>MNIADDISYSIHDLEFSFDKLVWMIWLIFFENQNFIQNWSNYPTLLLSDDLKVRKKVISILVHEAIIHTILKKIVILMNLYLDIL</sequence>
<dbReference type="AlphaFoldDB" id="A0A0A2SRT5"/>
<comment type="caution">
    <text evidence="1">The sequence shown here is derived from an EMBL/GenBank/DDBJ whole genome shotgun (WGS) entry which is preliminary data.</text>
</comment>
<name>A0A0A2SRT5_9GAMM</name>